<dbReference type="GO" id="GO:0008897">
    <property type="term" value="F:holo-[acyl-carrier-protein] synthase activity"/>
    <property type="evidence" value="ECO:0007669"/>
    <property type="project" value="InterPro"/>
</dbReference>
<dbReference type="GO" id="GO:0009239">
    <property type="term" value="P:enterobactin biosynthetic process"/>
    <property type="evidence" value="ECO:0007669"/>
    <property type="project" value="UniProtKB-KW"/>
</dbReference>
<evidence type="ECO:0000256" key="1">
    <source>
        <dbReference type="ARBA" id="ARBA00003937"/>
    </source>
</evidence>
<evidence type="ECO:0000256" key="3">
    <source>
        <dbReference type="ARBA" id="ARBA00008342"/>
    </source>
</evidence>
<evidence type="ECO:0000256" key="11">
    <source>
        <dbReference type="ARBA" id="ARBA00049191"/>
    </source>
</evidence>
<protein>
    <recommendedName>
        <fullName evidence="5">Enterobactin synthase component D</fullName>
    </recommendedName>
    <alternativeName>
        <fullName evidence="8">4'-phosphopantetheinyl transferase EntD</fullName>
    </alternativeName>
    <alternativeName>
        <fullName evidence="9">Enterochelin synthase D</fullName>
    </alternativeName>
</protein>
<accession>A0A927GUD0</accession>
<comment type="catalytic activity">
    <reaction evidence="11">
        <text>apo-[peptidyl-carrier protein] + CoA = holo-[peptidyl-carrier protein] + adenosine 3',5'-bisphosphate + H(+)</text>
        <dbReference type="Rhea" id="RHEA:46228"/>
        <dbReference type="Rhea" id="RHEA-COMP:11479"/>
        <dbReference type="Rhea" id="RHEA-COMP:11480"/>
        <dbReference type="ChEBI" id="CHEBI:15378"/>
        <dbReference type="ChEBI" id="CHEBI:29999"/>
        <dbReference type="ChEBI" id="CHEBI:57287"/>
        <dbReference type="ChEBI" id="CHEBI:58343"/>
        <dbReference type="ChEBI" id="CHEBI:64479"/>
    </reaction>
</comment>
<dbReference type="InterPro" id="IPR041354">
    <property type="entry name" value="4PPT_N"/>
</dbReference>
<dbReference type="GO" id="GO:0005886">
    <property type="term" value="C:plasma membrane"/>
    <property type="evidence" value="ECO:0007669"/>
    <property type="project" value="TreeGrafter"/>
</dbReference>
<dbReference type="Proteomes" id="UP000610558">
    <property type="component" value="Unassembled WGS sequence"/>
</dbReference>
<dbReference type="Pfam" id="PF17837">
    <property type="entry name" value="4PPT_N"/>
    <property type="match status" value="1"/>
</dbReference>
<comment type="subunit">
    <text evidence="4">EntB, EntD, EntE, and EntF form a multienzyme complex called enterobactin synthase.</text>
</comment>
<feature type="binding site" evidence="12">
    <location>
        <position position="194"/>
    </location>
    <ligand>
        <name>CoA</name>
        <dbReference type="ChEBI" id="CHEBI:57287"/>
    </ligand>
</feature>
<feature type="domain" description="4'-phosphopantetheinyl transferase" evidence="14">
    <location>
        <begin position="127"/>
        <end position="214"/>
    </location>
</feature>
<comment type="cofactor">
    <cofactor evidence="13">
        <name>Mg(2+)</name>
        <dbReference type="ChEBI" id="CHEBI:18420"/>
    </cofactor>
</comment>
<evidence type="ECO:0000256" key="13">
    <source>
        <dbReference type="PIRSR" id="PIRSR603542-2"/>
    </source>
</evidence>
<dbReference type="PANTHER" id="PTHR38096:SF1">
    <property type="entry name" value="ENTEROBACTIN SYNTHASE COMPONENT D"/>
    <property type="match status" value="1"/>
</dbReference>
<feature type="binding site" evidence="13">
    <location>
        <position position="130"/>
    </location>
    <ligand>
        <name>Mg(2+)</name>
        <dbReference type="ChEBI" id="CHEBI:18420"/>
    </ligand>
</feature>
<dbReference type="Gene3D" id="3.90.470.20">
    <property type="entry name" value="4'-phosphopantetheinyl transferase domain"/>
    <property type="match status" value="1"/>
</dbReference>
<feature type="binding site" evidence="12">
    <location>
        <position position="184"/>
    </location>
    <ligand>
        <name>CoA</name>
        <dbReference type="ChEBI" id="CHEBI:57287"/>
    </ligand>
</feature>
<evidence type="ECO:0000256" key="6">
    <source>
        <dbReference type="ARBA" id="ARBA00022679"/>
    </source>
</evidence>
<feature type="binding site" evidence="12">
    <location>
        <position position="62"/>
    </location>
    <ligand>
        <name>CoA</name>
        <dbReference type="ChEBI" id="CHEBI:57287"/>
    </ligand>
</feature>
<keyword evidence="13" id="KW-0460">Magnesium</keyword>
<organism evidence="16 17">
    <name type="scientific">Spongiibacter pelagi</name>
    <dbReference type="NCBI Taxonomy" id="2760804"/>
    <lineage>
        <taxon>Bacteria</taxon>
        <taxon>Pseudomonadati</taxon>
        <taxon>Pseudomonadota</taxon>
        <taxon>Gammaproteobacteria</taxon>
        <taxon>Cellvibrionales</taxon>
        <taxon>Spongiibacteraceae</taxon>
        <taxon>Spongiibacter</taxon>
    </lineage>
</organism>
<evidence type="ECO:0000256" key="10">
    <source>
        <dbReference type="ARBA" id="ARBA00049176"/>
    </source>
</evidence>
<comment type="function">
    <text evidence="1">Involved in the biosynthesis of the siderophore enterobactin (enterochelin), which is a macrocyclic trimeric lactone of N-(2,3-dihydroxybenzoyl)-serine. The serine trilactone serves as a scaffolding for the three catechol functionalities that provide hexadentate coordination for the tightly ligated iron(2+) atoms. Plays an essential role in the assembly of the enterobactin by catalyzing the transfer of the 4'-phosphopantetheine (Ppant) moiety from coenzyme A to the apo-domains of both EntB (ArCP domain) and EntF (PCP domain) to yield their holo-forms which make them competent for the activation of 2,3-dihydroxybenzoate (DHB) and L-serine, respectively.</text>
</comment>
<comment type="pathway">
    <text evidence="2">Siderophore biosynthesis; enterobactin biosynthesis.</text>
</comment>
<keyword evidence="13" id="KW-0479">Metal-binding</keyword>
<dbReference type="GO" id="GO:0009366">
    <property type="term" value="C:enterobactin synthetase complex"/>
    <property type="evidence" value="ECO:0007669"/>
    <property type="project" value="InterPro"/>
</dbReference>
<comment type="caution">
    <text evidence="16">The sequence shown here is derived from an EMBL/GenBank/DDBJ whole genome shotgun (WGS) entry which is preliminary data.</text>
</comment>
<reference evidence="16" key="1">
    <citation type="submission" date="2020-09" db="EMBL/GenBank/DDBJ databases">
        <authorList>
            <person name="Yoon J.-W."/>
        </authorList>
    </citation>
    <scope>NUCLEOTIDE SEQUENCE</scope>
    <source>
        <strain evidence="16">KMU-158</strain>
    </source>
</reference>
<evidence type="ECO:0000256" key="7">
    <source>
        <dbReference type="ARBA" id="ARBA00023191"/>
    </source>
</evidence>
<dbReference type="GO" id="GO:0000287">
    <property type="term" value="F:magnesium ion binding"/>
    <property type="evidence" value="ECO:0007669"/>
    <property type="project" value="InterPro"/>
</dbReference>
<name>A0A927GUD0_9GAMM</name>
<evidence type="ECO:0000313" key="17">
    <source>
        <dbReference type="Proteomes" id="UP000610558"/>
    </source>
</evidence>
<comment type="catalytic activity">
    <reaction evidence="10">
        <text>apo-[aryl-carrier protein] + CoA = holo-[aryl-carrier protein] + adenosine 3',5'-bisphosphate + H(+)</text>
        <dbReference type="Rhea" id="RHEA:48404"/>
        <dbReference type="Rhea" id="RHEA-COMP:15903"/>
        <dbReference type="Rhea" id="RHEA-COMP:17557"/>
        <dbReference type="ChEBI" id="CHEBI:15378"/>
        <dbReference type="ChEBI" id="CHEBI:29999"/>
        <dbReference type="ChEBI" id="CHEBI:57287"/>
        <dbReference type="ChEBI" id="CHEBI:58343"/>
        <dbReference type="ChEBI" id="CHEBI:64479"/>
    </reaction>
</comment>
<dbReference type="AlphaFoldDB" id="A0A927GUD0"/>
<evidence type="ECO:0000259" key="14">
    <source>
        <dbReference type="Pfam" id="PF01648"/>
    </source>
</evidence>
<dbReference type="PRINTS" id="PR01399">
    <property type="entry name" value="ENTSNTHTASED"/>
</dbReference>
<keyword evidence="6 16" id="KW-0808">Transferase</keyword>
<dbReference type="InterPro" id="IPR003542">
    <property type="entry name" value="Enbac_synth_compD-like"/>
</dbReference>
<sequence length="246" mass="26995">MSSVLEFPREDHFLIASHALKLQGFDGAAWLCRFSVADFRPHHFCLYQCDFPEALRTAVPSRWAEFLAGRFAARRALSDLGAGSMCPPMAADGLPQWPELASGLVVGSISHSRDWAVAAAMTSSALFGIDIEHKADENTVAALWNMVLSPAEQKLISRLIVDSGVADKSTAFTLAFSAKESLYKALYPKLRLGLEFSDLTLQSIDITRQQLRLKLIKPGLDVGAEEMVVHWQDRGSAVICWCSPTA</sequence>
<feature type="binding site" evidence="12">
    <location>
        <begin position="110"/>
        <end position="111"/>
    </location>
    <ligand>
        <name>CoA</name>
        <dbReference type="ChEBI" id="CHEBI:57287"/>
    </ligand>
</feature>
<evidence type="ECO:0000256" key="8">
    <source>
        <dbReference type="ARBA" id="ARBA00029894"/>
    </source>
</evidence>
<dbReference type="RefSeq" id="WP_190761716.1">
    <property type="nucleotide sequence ID" value="NZ_JACXLD010000001.1"/>
</dbReference>
<dbReference type="EMBL" id="JACXLD010000001">
    <property type="protein sequence ID" value="MBD2857476.1"/>
    <property type="molecule type" value="Genomic_DNA"/>
</dbReference>
<feature type="binding site" evidence="13">
    <location>
        <position position="132"/>
    </location>
    <ligand>
        <name>Mg(2+)</name>
        <dbReference type="ChEBI" id="CHEBI:18420"/>
    </ligand>
</feature>
<dbReference type="InterPro" id="IPR037143">
    <property type="entry name" value="4-PPantetheinyl_Trfase_dom_sf"/>
</dbReference>
<dbReference type="Pfam" id="PF01648">
    <property type="entry name" value="ACPS"/>
    <property type="match status" value="1"/>
</dbReference>
<dbReference type="PANTHER" id="PTHR38096">
    <property type="entry name" value="ENTEROBACTIN SYNTHASE COMPONENT D"/>
    <property type="match status" value="1"/>
</dbReference>
<evidence type="ECO:0000313" key="16">
    <source>
        <dbReference type="EMBL" id="MBD2857476.1"/>
    </source>
</evidence>
<feature type="binding site" evidence="12">
    <location>
        <position position="70"/>
    </location>
    <ligand>
        <name>CoA</name>
        <dbReference type="ChEBI" id="CHEBI:57287"/>
    </ligand>
</feature>
<evidence type="ECO:0000256" key="5">
    <source>
        <dbReference type="ARBA" id="ARBA00019087"/>
    </source>
</evidence>
<evidence type="ECO:0000256" key="12">
    <source>
        <dbReference type="PIRSR" id="PIRSR603542-1"/>
    </source>
</evidence>
<evidence type="ECO:0000259" key="15">
    <source>
        <dbReference type="Pfam" id="PF17837"/>
    </source>
</evidence>
<evidence type="ECO:0000256" key="2">
    <source>
        <dbReference type="ARBA" id="ARBA00004993"/>
    </source>
</evidence>
<dbReference type="InterPro" id="IPR008278">
    <property type="entry name" value="4-PPantetheinyl_Trfase_dom"/>
</dbReference>
<keyword evidence="7" id="KW-0259">Enterobactin biosynthesis</keyword>
<feature type="binding site" evidence="12">
    <location>
        <position position="130"/>
    </location>
    <ligand>
        <name>CoA</name>
        <dbReference type="ChEBI" id="CHEBI:57287"/>
    </ligand>
</feature>
<proteinExistence type="inferred from homology"/>
<dbReference type="SUPFAM" id="SSF56214">
    <property type="entry name" value="4'-phosphopantetheinyl transferase"/>
    <property type="match status" value="1"/>
</dbReference>
<feature type="binding site" evidence="12">
    <location>
        <position position="180"/>
    </location>
    <ligand>
        <name>CoA</name>
        <dbReference type="ChEBI" id="CHEBI:57287"/>
    </ligand>
</feature>
<evidence type="ECO:0000256" key="9">
    <source>
        <dbReference type="ARBA" id="ARBA00031996"/>
    </source>
</evidence>
<feature type="binding site" evidence="13">
    <location>
        <position position="131"/>
    </location>
    <ligand>
        <name>Mg(2+)</name>
        <dbReference type="ChEBI" id="CHEBI:18420"/>
    </ligand>
</feature>
<keyword evidence="17" id="KW-1185">Reference proteome</keyword>
<feature type="domain" description="4'-phosphopantetheinyl transferase N-terminal" evidence="15">
    <location>
        <begin position="52"/>
        <end position="120"/>
    </location>
</feature>
<evidence type="ECO:0000256" key="4">
    <source>
        <dbReference type="ARBA" id="ARBA00011503"/>
    </source>
</evidence>
<comment type="similarity">
    <text evidence="3">Belongs to the P-Pant transferase superfamily. EntD family.</text>
</comment>
<gene>
    <name evidence="16" type="ORF">IB286_00555</name>
</gene>